<feature type="domain" description="DUF676" evidence="3">
    <location>
        <begin position="63"/>
        <end position="124"/>
    </location>
</feature>
<proteinExistence type="predicted"/>
<keyword evidence="2" id="KW-0732">Signal</keyword>
<organism evidence="4 5">
    <name type="scientific">Gossypium australe</name>
    <dbReference type="NCBI Taxonomy" id="47621"/>
    <lineage>
        <taxon>Eukaryota</taxon>
        <taxon>Viridiplantae</taxon>
        <taxon>Streptophyta</taxon>
        <taxon>Embryophyta</taxon>
        <taxon>Tracheophyta</taxon>
        <taxon>Spermatophyta</taxon>
        <taxon>Magnoliopsida</taxon>
        <taxon>eudicotyledons</taxon>
        <taxon>Gunneridae</taxon>
        <taxon>Pentapetalae</taxon>
        <taxon>rosids</taxon>
        <taxon>malvids</taxon>
        <taxon>Malvales</taxon>
        <taxon>Malvaceae</taxon>
        <taxon>Malvoideae</taxon>
        <taxon>Gossypium</taxon>
    </lineage>
</organism>
<dbReference type="PANTHER" id="PTHR12482:SF14">
    <property type="entry name" value="LIPASE YOR059C ISOFORM X1"/>
    <property type="match status" value="1"/>
</dbReference>
<evidence type="ECO:0000259" key="3">
    <source>
        <dbReference type="Pfam" id="PF05057"/>
    </source>
</evidence>
<keyword evidence="1" id="KW-1133">Transmembrane helix</keyword>
<evidence type="ECO:0000256" key="1">
    <source>
        <dbReference type="SAM" id="Phobius"/>
    </source>
</evidence>
<keyword evidence="5" id="KW-1185">Reference proteome</keyword>
<dbReference type="InterPro" id="IPR044294">
    <property type="entry name" value="Lipase-like"/>
</dbReference>
<dbReference type="EMBL" id="SMMG02000005">
    <property type="protein sequence ID" value="KAA3473081.1"/>
    <property type="molecule type" value="Genomic_DNA"/>
</dbReference>
<evidence type="ECO:0000256" key="2">
    <source>
        <dbReference type="SAM" id="SignalP"/>
    </source>
</evidence>
<gene>
    <name evidence="4" type="ORF">EPI10_023489</name>
</gene>
<accession>A0A5B6VUZ0</accession>
<feature type="chain" id="PRO_5023005061" evidence="2">
    <location>
        <begin position="24"/>
        <end position="212"/>
    </location>
</feature>
<dbReference type="Proteomes" id="UP000325315">
    <property type="component" value="Unassembled WGS sequence"/>
</dbReference>
<sequence length="212" mass="23500">MGVTMFGVVKILFLHQLIILLSCSSNWKYGAEQFVKRLPDKVFVHCSERNMATLTLDGVDIIGLMARYVIGKLYKPPKEEVKDDISGNGCKEEPRATIGGLEAINFITVATPHLGSRGNKQIWFMTLCLLLCFVDCILCFADCKTKHIDYGILCVLYGILSLTSVGPTGGWVCRHMLQIPDSLCEQHRAATSQLITCVSRPVDNSRASLDML</sequence>
<dbReference type="InterPro" id="IPR007751">
    <property type="entry name" value="DUF676_lipase-like"/>
</dbReference>
<feature type="signal peptide" evidence="2">
    <location>
        <begin position="1"/>
        <end position="23"/>
    </location>
</feature>
<feature type="transmembrane region" description="Helical" evidence="1">
    <location>
        <begin position="122"/>
        <end position="143"/>
    </location>
</feature>
<feature type="transmembrane region" description="Helical" evidence="1">
    <location>
        <begin position="150"/>
        <end position="172"/>
    </location>
</feature>
<keyword evidence="1" id="KW-0472">Membrane</keyword>
<evidence type="ECO:0000313" key="4">
    <source>
        <dbReference type="EMBL" id="KAA3473081.1"/>
    </source>
</evidence>
<name>A0A5B6VUZ0_9ROSI</name>
<evidence type="ECO:0000313" key="5">
    <source>
        <dbReference type="Proteomes" id="UP000325315"/>
    </source>
</evidence>
<reference evidence="5" key="1">
    <citation type="journal article" date="2019" name="Plant Biotechnol. J.">
        <title>Genome sequencing of the Australian wild diploid species Gossypium australe highlights disease resistance and delayed gland morphogenesis.</title>
        <authorList>
            <person name="Cai Y."/>
            <person name="Cai X."/>
            <person name="Wang Q."/>
            <person name="Wang P."/>
            <person name="Zhang Y."/>
            <person name="Cai C."/>
            <person name="Xu Y."/>
            <person name="Wang K."/>
            <person name="Zhou Z."/>
            <person name="Wang C."/>
            <person name="Geng S."/>
            <person name="Li B."/>
            <person name="Dong Q."/>
            <person name="Hou Y."/>
            <person name="Wang H."/>
            <person name="Ai P."/>
            <person name="Liu Z."/>
            <person name="Yi F."/>
            <person name="Sun M."/>
            <person name="An G."/>
            <person name="Cheng J."/>
            <person name="Zhang Y."/>
            <person name="Shi Q."/>
            <person name="Xie Y."/>
            <person name="Shi X."/>
            <person name="Chang Y."/>
            <person name="Huang F."/>
            <person name="Chen Y."/>
            <person name="Hong S."/>
            <person name="Mi L."/>
            <person name="Sun Q."/>
            <person name="Zhang L."/>
            <person name="Zhou B."/>
            <person name="Peng R."/>
            <person name="Zhang X."/>
            <person name="Liu F."/>
        </authorList>
    </citation>
    <scope>NUCLEOTIDE SEQUENCE [LARGE SCALE GENOMIC DNA]</scope>
    <source>
        <strain evidence="5">cv. PA1801</strain>
    </source>
</reference>
<dbReference type="AlphaFoldDB" id="A0A5B6VUZ0"/>
<dbReference type="OrthoDB" id="273452at2759"/>
<comment type="caution">
    <text evidence="4">The sequence shown here is derived from an EMBL/GenBank/DDBJ whole genome shotgun (WGS) entry which is preliminary data.</text>
</comment>
<protein>
    <submittedName>
        <fullName evidence="4">DUF676 domain-containing protein</fullName>
    </submittedName>
</protein>
<dbReference type="PANTHER" id="PTHR12482">
    <property type="entry name" value="LIPASE ROG1-RELATED-RELATED"/>
    <property type="match status" value="1"/>
</dbReference>
<dbReference type="Pfam" id="PF05057">
    <property type="entry name" value="DUF676"/>
    <property type="match status" value="1"/>
</dbReference>
<keyword evidence="1" id="KW-0812">Transmembrane</keyword>